<dbReference type="Pfam" id="PF18062">
    <property type="entry name" value="RE_AspBHI_N"/>
    <property type="match status" value="1"/>
</dbReference>
<dbReference type="RefSeq" id="WP_275471739.1">
    <property type="nucleotide sequence ID" value="NZ_JAPDSH010000005.1"/>
</dbReference>
<keyword evidence="3" id="KW-0255">Endonuclease</keyword>
<feature type="domain" description="Restriction endonuclease type IV Mrr" evidence="1">
    <location>
        <begin position="260"/>
        <end position="375"/>
    </location>
</feature>
<keyword evidence="4" id="KW-1185">Reference proteome</keyword>
<gene>
    <name evidence="3" type="ORF">OL233_07625</name>
</gene>
<dbReference type="InterPro" id="IPR007560">
    <property type="entry name" value="Restrct_endonuc_IV_Mrr"/>
</dbReference>
<keyword evidence="3" id="KW-0378">Hydrolase</keyword>
<evidence type="ECO:0000259" key="2">
    <source>
        <dbReference type="Pfam" id="PF18062"/>
    </source>
</evidence>
<dbReference type="Pfam" id="PF04471">
    <property type="entry name" value="Mrr_cat"/>
    <property type="match status" value="1"/>
</dbReference>
<sequence>MEIIPFEMMPDSDLIIDAVYEGGNRGNAGDDPLSKLMKVGNSGGFRAARDSEKNIAYINIYTSGEDVNWPDYINKELGVVRYYGDNKKAGNSLRQTKANGNKYLERLFDCSDEFDWKNMPVFAFKKYPTRKSNRSIQFVGLLVPNVVGVRQDELLKAIWRTDNEGNRFQNYEANFSILDTGMNPIKREWIDALLTGASNQDEFAPPVWLEYKKMQELKNPMVLQAERTKNIRTKSEQLPKEDSLNYKMLKMIKEKFKDNPIGFEEVAIDIVKQLDSRFYLEATRGVRDGGIDGVGHFQIGTANSKVSIPCYLEAKCFDLNNGVGVKQTSRLISRLKKNDFGVFVTTSYIHSQSYSEIIEDGHKVLILSGIDIIEILKKSGINNIENMEEYLSGFGDS</sequence>
<evidence type="ECO:0000259" key="1">
    <source>
        <dbReference type="Pfam" id="PF04471"/>
    </source>
</evidence>
<dbReference type="Proteomes" id="UP001147148">
    <property type="component" value="Unassembled WGS sequence"/>
</dbReference>
<dbReference type="EMBL" id="JAPDSH010000005">
    <property type="protein sequence ID" value="MDF0480161.1"/>
    <property type="molecule type" value="Genomic_DNA"/>
</dbReference>
<comment type="caution">
    <text evidence="3">The sequence shown here is derived from an EMBL/GenBank/DDBJ whole genome shotgun (WGS) entry which is preliminary data.</text>
</comment>
<dbReference type="GO" id="GO:0016787">
    <property type="term" value="F:hydrolase activity"/>
    <property type="evidence" value="ECO:0007669"/>
    <property type="project" value="UniProtKB-KW"/>
</dbReference>
<dbReference type="Gene3D" id="3.40.1350.10">
    <property type="match status" value="1"/>
</dbReference>
<feature type="domain" description="Restriction endonuclease AspBHI N-terminal" evidence="2">
    <location>
        <begin position="26"/>
        <end position="213"/>
    </location>
</feature>
<accession>A0ABT5X2R1</accession>
<keyword evidence="3" id="KW-0540">Nuclease</keyword>
<dbReference type="GO" id="GO:0004519">
    <property type="term" value="F:endonuclease activity"/>
    <property type="evidence" value="ECO:0007669"/>
    <property type="project" value="UniProtKB-KW"/>
</dbReference>
<evidence type="ECO:0000313" key="3">
    <source>
        <dbReference type="EMBL" id="MDF0480161.1"/>
    </source>
</evidence>
<protein>
    <submittedName>
        <fullName evidence="3">Restriction endonuclease</fullName>
        <ecNumber evidence="3">3.1.21.-</ecNumber>
    </submittedName>
</protein>
<reference evidence="3" key="1">
    <citation type="submission" date="2022-10" db="EMBL/GenBank/DDBJ databases">
        <title>Vagococcus sp. isolated from poultry meat.</title>
        <authorList>
            <person name="Johansson P."/>
            <person name="Bjorkroth J."/>
        </authorList>
    </citation>
    <scope>NUCLEOTIDE SEQUENCE</scope>
    <source>
        <strain evidence="3">PNs007</strain>
    </source>
</reference>
<dbReference type="Gene3D" id="2.30.280.20">
    <property type="match status" value="1"/>
</dbReference>
<dbReference type="InterPro" id="IPR011856">
    <property type="entry name" value="tRNA_endonuc-like_dom_sf"/>
</dbReference>
<dbReference type="EC" id="3.1.21.-" evidence="3"/>
<evidence type="ECO:0000313" key="4">
    <source>
        <dbReference type="Proteomes" id="UP001147148"/>
    </source>
</evidence>
<proteinExistence type="predicted"/>
<name>A0ABT5X2R1_9ENTE</name>
<organism evidence="3 4">
    <name type="scientific">Vagococcus proximus</name>
    <dbReference type="NCBI Taxonomy" id="2991417"/>
    <lineage>
        <taxon>Bacteria</taxon>
        <taxon>Bacillati</taxon>
        <taxon>Bacillota</taxon>
        <taxon>Bacilli</taxon>
        <taxon>Lactobacillales</taxon>
        <taxon>Enterococcaceae</taxon>
        <taxon>Vagococcus</taxon>
    </lineage>
</organism>
<dbReference type="InterPro" id="IPR041409">
    <property type="entry name" value="RE_AspBHI_N"/>
</dbReference>